<keyword evidence="3" id="KW-0804">Transcription</keyword>
<evidence type="ECO:0000256" key="1">
    <source>
        <dbReference type="ARBA" id="ARBA00023015"/>
    </source>
</evidence>
<dbReference type="Gene3D" id="1.10.10.10">
    <property type="entry name" value="Winged helix-like DNA-binding domain superfamily/Winged helix DNA-binding domain"/>
    <property type="match status" value="1"/>
</dbReference>
<dbReference type="SUPFAM" id="SSF46894">
    <property type="entry name" value="C-terminal effector domain of the bipartite response regulators"/>
    <property type="match status" value="1"/>
</dbReference>
<protein>
    <submittedName>
        <fullName evidence="5">Tetrathionate response regulatory protein TtrR</fullName>
    </submittedName>
</protein>
<dbReference type="RefSeq" id="WP_249861390.1">
    <property type="nucleotide sequence ID" value="NZ_CP027059.1"/>
</dbReference>
<keyword evidence="1" id="KW-0805">Transcription regulation</keyword>
<organism evidence="5 6">
    <name type="scientific">Paenibacillus konkukensis</name>
    <dbReference type="NCBI Taxonomy" id="2020716"/>
    <lineage>
        <taxon>Bacteria</taxon>
        <taxon>Bacillati</taxon>
        <taxon>Bacillota</taxon>
        <taxon>Bacilli</taxon>
        <taxon>Bacillales</taxon>
        <taxon>Paenibacillaceae</taxon>
        <taxon>Paenibacillus</taxon>
    </lineage>
</organism>
<dbReference type="PROSITE" id="PS50043">
    <property type="entry name" value="HTH_LUXR_2"/>
    <property type="match status" value="1"/>
</dbReference>
<accession>A0ABY4RVF1</accession>
<evidence type="ECO:0000313" key="5">
    <source>
        <dbReference type="EMBL" id="UQZ85795.1"/>
    </source>
</evidence>
<dbReference type="Proteomes" id="UP001057134">
    <property type="component" value="Chromosome"/>
</dbReference>
<dbReference type="SMART" id="SM00421">
    <property type="entry name" value="HTH_LUXR"/>
    <property type="match status" value="1"/>
</dbReference>
<dbReference type="PANTHER" id="PTHR44688:SF16">
    <property type="entry name" value="DNA-BINDING TRANSCRIPTIONAL ACTIVATOR DEVR_DOSR"/>
    <property type="match status" value="1"/>
</dbReference>
<sequence length="109" mass="12394">MEDGNRGENTKKMLELCGSDYESLHDLPIQRVEIAMETLANRYALTKRESEMVTLIAAFGFSNREIAEHCTISEKTVKIHLANAMNKMSVKSMRKLLSLLFRYVLNASP</sequence>
<dbReference type="PANTHER" id="PTHR44688">
    <property type="entry name" value="DNA-BINDING TRANSCRIPTIONAL ACTIVATOR DEVR_DOSR"/>
    <property type="match status" value="1"/>
</dbReference>
<dbReference type="Pfam" id="PF00196">
    <property type="entry name" value="GerE"/>
    <property type="match status" value="1"/>
</dbReference>
<dbReference type="InterPro" id="IPR036388">
    <property type="entry name" value="WH-like_DNA-bd_sf"/>
</dbReference>
<reference evidence="5" key="1">
    <citation type="submission" date="2018-02" db="EMBL/GenBank/DDBJ databases">
        <authorList>
            <person name="Kim S.-K."/>
            <person name="Jung H.-I."/>
            <person name="Lee S.-W."/>
        </authorList>
    </citation>
    <scope>NUCLEOTIDE SEQUENCE</scope>
    <source>
        <strain evidence="5">SK3146</strain>
    </source>
</reference>
<name>A0ABY4RVF1_9BACL</name>
<dbReference type="InterPro" id="IPR016032">
    <property type="entry name" value="Sig_transdc_resp-reg_C-effctor"/>
</dbReference>
<keyword evidence="2" id="KW-0238">DNA-binding</keyword>
<keyword evidence="6" id="KW-1185">Reference proteome</keyword>
<evidence type="ECO:0000313" key="6">
    <source>
        <dbReference type="Proteomes" id="UP001057134"/>
    </source>
</evidence>
<dbReference type="CDD" id="cd06170">
    <property type="entry name" value="LuxR_C_like"/>
    <property type="match status" value="1"/>
</dbReference>
<feature type="domain" description="HTH luxR-type" evidence="4">
    <location>
        <begin position="38"/>
        <end position="104"/>
    </location>
</feature>
<dbReference type="PROSITE" id="PS00622">
    <property type="entry name" value="HTH_LUXR_1"/>
    <property type="match status" value="1"/>
</dbReference>
<dbReference type="InterPro" id="IPR000792">
    <property type="entry name" value="Tscrpt_reg_LuxR_C"/>
</dbReference>
<reference evidence="5" key="2">
    <citation type="journal article" date="2021" name="J Anim Sci Technol">
        <title>Complete genome sequence of Paenibacillus konkukensis sp. nov. SK3146 as a potential probiotic strain.</title>
        <authorList>
            <person name="Jung H.I."/>
            <person name="Park S."/>
            <person name="Niu K.M."/>
            <person name="Lee S.W."/>
            <person name="Kothari D."/>
            <person name="Yi K.J."/>
            <person name="Kim S.K."/>
        </authorList>
    </citation>
    <scope>NUCLEOTIDE SEQUENCE</scope>
    <source>
        <strain evidence="5">SK3146</strain>
    </source>
</reference>
<evidence type="ECO:0000256" key="3">
    <source>
        <dbReference type="ARBA" id="ARBA00023163"/>
    </source>
</evidence>
<dbReference type="EMBL" id="CP027059">
    <property type="protein sequence ID" value="UQZ85795.1"/>
    <property type="molecule type" value="Genomic_DNA"/>
</dbReference>
<evidence type="ECO:0000259" key="4">
    <source>
        <dbReference type="PROSITE" id="PS50043"/>
    </source>
</evidence>
<gene>
    <name evidence="5" type="primary">ttrR</name>
    <name evidence="5" type="ORF">SK3146_05084</name>
</gene>
<proteinExistence type="predicted"/>
<evidence type="ECO:0000256" key="2">
    <source>
        <dbReference type="ARBA" id="ARBA00023125"/>
    </source>
</evidence>